<dbReference type="EMBL" id="AAKRAQ010000051">
    <property type="protein sequence ID" value="ECU7779322.1"/>
    <property type="molecule type" value="Genomic_DNA"/>
</dbReference>
<protein>
    <submittedName>
        <fullName evidence="1">Uncharacterized protein</fullName>
    </submittedName>
</protein>
<sequence>MSASTKLWCCSVDDETFNSGTFLTREEAIIYAVKEFEPEPGAVIHIARASHPDLSELFDVDDLTEGAASRTYEFGGEYADGFPELSIEEKKELERLILSYLKPIVPVNFYRVDESEAHTITFADLEMAAIQMDIELQQKKSANPHSV</sequence>
<dbReference type="AlphaFoldDB" id="A0A606XMF6"/>
<reference evidence="1" key="1">
    <citation type="submission" date="2018-07" db="EMBL/GenBank/DDBJ databases">
        <authorList>
            <consortium name="PulseNet: The National Subtyping Network for Foodborne Disease Surveillance"/>
            <person name="Tarr C.L."/>
            <person name="Trees E."/>
            <person name="Katz L.S."/>
            <person name="Carleton-Romer H.A."/>
            <person name="Stroika S."/>
            <person name="Kucerova Z."/>
            <person name="Roache K.F."/>
            <person name="Sabol A.L."/>
            <person name="Besser J."/>
            <person name="Gerner-Smidt P."/>
        </authorList>
    </citation>
    <scope>NUCLEOTIDE SEQUENCE</scope>
    <source>
        <strain evidence="1">PNUSAS003091</strain>
    </source>
</reference>
<evidence type="ECO:0000313" key="1">
    <source>
        <dbReference type="EMBL" id="ECU7779322.1"/>
    </source>
</evidence>
<accession>A0A606XMF6</accession>
<proteinExistence type="predicted"/>
<organism evidence="1">
    <name type="scientific">Salmonella abony</name>
    <dbReference type="NCBI Taxonomy" id="29482"/>
    <lineage>
        <taxon>Bacteria</taxon>
        <taxon>Pseudomonadati</taxon>
        <taxon>Pseudomonadota</taxon>
        <taxon>Gammaproteobacteria</taxon>
        <taxon>Enterobacterales</taxon>
        <taxon>Enterobacteriaceae</taxon>
        <taxon>Salmonella</taxon>
    </lineage>
</organism>
<gene>
    <name evidence="1" type="ORF">BEJ32_24835</name>
</gene>
<comment type="caution">
    <text evidence="1">The sequence shown here is derived from an EMBL/GenBank/DDBJ whole genome shotgun (WGS) entry which is preliminary data.</text>
</comment>
<name>A0A606XMF6_SALAB</name>